<feature type="domain" description="Oxidoreductase molybdopterin-binding" evidence="6">
    <location>
        <begin position="378"/>
        <end position="536"/>
    </location>
</feature>
<evidence type="ECO:0000259" key="6">
    <source>
        <dbReference type="Pfam" id="PF00174"/>
    </source>
</evidence>
<keyword evidence="9" id="KW-1185">Reference proteome</keyword>
<feature type="transmembrane region" description="Helical" evidence="5">
    <location>
        <begin position="12"/>
        <end position="30"/>
    </location>
</feature>
<dbReference type="InterPro" id="IPR008335">
    <property type="entry name" value="Mopterin_OxRdtase_euk"/>
</dbReference>
<comment type="cofactor">
    <cofactor evidence="1">
        <name>Mo-molybdopterin</name>
        <dbReference type="ChEBI" id="CHEBI:71302"/>
    </cofactor>
</comment>
<keyword evidence="4" id="KW-0560">Oxidoreductase</keyword>
<dbReference type="PANTHER" id="PTHR19372:SF7">
    <property type="entry name" value="SULFITE OXIDASE, MITOCHONDRIAL"/>
    <property type="match status" value="1"/>
</dbReference>
<dbReference type="InterPro" id="IPR005066">
    <property type="entry name" value="MoCF_OxRdtse_dimer"/>
</dbReference>
<evidence type="ECO:0000313" key="8">
    <source>
        <dbReference type="EMBL" id="CAK9015032.1"/>
    </source>
</evidence>
<gene>
    <name evidence="8" type="ORF">CCMP2556_LOCUS11945</name>
</gene>
<evidence type="ECO:0000256" key="1">
    <source>
        <dbReference type="ARBA" id="ARBA00001924"/>
    </source>
</evidence>
<dbReference type="EMBL" id="CAXAMN010005692">
    <property type="protein sequence ID" value="CAK9015032.1"/>
    <property type="molecule type" value="Genomic_DNA"/>
</dbReference>
<keyword evidence="5" id="KW-0812">Transmembrane</keyword>
<comment type="caution">
    <text evidence="8">The sequence shown here is derived from an EMBL/GenBank/DDBJ whole genome shotgun (WGS) entry which is preliminary data.</text>
</comment>
<evidence type="ECO:0000256" key="5">
    <source>
        <dbReference type="SAM" id="Phobius"/>
    </source>
</evidence>
<evidence type="ECO:0000313" key="9">
    <source>
        <dbReference type="Proteomes" id="UP001642484"/>
    </source>
</evidence>
<feature type="transmembrane region" description="Helical" evidence="5">
    <location>
        <begin position="109"/>
        <end position="135"/>
    </location>
</feature>
<dbReference type="InterPro" id="IPR000572">
    <property type="entry name" value="OxRdtase_Mopterin-bd_dom"/>
</dbReference>
<dbReference type="Proteomes" id="UP001642484">
    <property type="component" value="Unassembled WGS sequence"/>
</dbReference>
<dbReference type="SUPFAM" id="SSF81296">
    <property type="entry name" value="E set domains"/>
    <property type="match status" value="1"/>
</dbReference>
<accession>A0ABP0JKV1</accession>
<keyword evidence="5" id="KW-1133">Transmembrane helix</keyword>
<dbReference type="SUPFAM" id="SSF56524">
    <property type="entry name" value="Oxidoreductase molybdopterin-binding domain"/>
    <property type="match status" value="1"/>
</dbReference>
<keyword evidence="3" id="KW-0479">Metal-binding</keyword>
<keyword evidence="5" id="KW-0472">Membrane</keyword>
<dbReference type="CDD" id="cd02110">
    <property type="entry name" value="SO_family_Moco_dimer"/>
    <property type="match status" value="1"/>
</dbReference>
<keyword evidence="2" id="KW-0500">Molybdenum</keyword>
<protein>
    <recommendedName>
        <fullName evidence="10">Sulfite oxidase</fullName>
    </recommendedName>
</protein>
<dbReference type="Pfam" id="PF03404">
    <property type="entry name" value="Mo-co_dimer"/>
    <property type="match status" value="1"/>
</dbReference>
<proteinExistence type="predicted"/>
<dbReference type="Gene3D" id="3.90.420.10">
    <property type="entry name" value="Oxidoreductase, molybdopterin-binding domain"/>
    <property type="match status" value="1"/>
</dbReference>
<dbReference type="Gene3D" id="2.60.40.650">
    <property type="match status" value="1"/>
</dbReference>
<feature type="domain" description="Moybdenum cofactor oxidoreductase dimerisation" evidence="7">
    <location>
        <begin position="586"/>
        <end position="694"/>
    </location>
</feature>
<organism evidence="8 9">
    <name type="scientific">Durusdinium trenchii</name>
    <dbReference type="NCBI Taxonomy" id="1381693"/>
    <lineage>
        <taxon>Eukaryota</taxon>
        <taxon>Sar</taxon>
        <taxon>Alveolata</taxon>
        <taxon>Dinophyceae</taxon>
        <taxon>Suessiales</taxon>
        <taxon>Symbiodiniaceae</taxon>
        <taxon>Durusdinium</taxon>
    </lineage>
</organism>
<feature type="transmembrane region" description="Helical" evidence="5">
    <location>
        <begin position="227"/>
        <end position="247"/>
    </location>
</feature>
<evidence type="ECO:0000256" key="2">
    <source>
        <dbReference type="ARBA" id="ARBA00022505"/>
    </source>
</evidence>
<evidence type="ECO:0000256" key="3">
    <source>
        <dbReference type="ARBA" id="ARBA00022723"/>
    </source>
</evidence>
<dbReference type="PANTHER" id="PTHR19372">
    <property type="entry name" value="SULFITE REDUCTASE"/>
    <property type="match status" value="1"/>
</dbReference>
<sequence>MASFYLAASAAFIYFAIDLTLWVLQMVVAYNRASMITTVIEILDDNAPLLLSRCPSWTIPMVNELRDTSWVGYCTLGIYSAGAALITLAGFSYQLSICAPGGCPNTPTFVVHILAVFSLFLSGSALIFTNIGFALEWQNDGNPFYGGTEPRSFDGYYESSCFGYGGCSGSYVNVEADKDTWCPTGMSPLADSAITLQTCSGVAFAITWPILLVGLPVSCCCVKDMTLRYLAVTPALLVSILGLVIGGIQFPMLLPYIFAHALWQYVRLLVNRIAGIDQAKVDKDFKEQRNSDDVVPGVIGAPSGDGDIGVVDDHEETLATSSNRGYTNLLEPENWRHTDSREDITSAELQLAKRCHGAHIETLSQDITEAASHYLLIHYDVPYFDVDSFRLSVTGLVEKELSVSLSEIKGRPASTQAVLMACAGTGRMSTKHRFWTHVPWGVDSFGCAKWTGCSLAELLREAGLKDGAKQVIFTGADKGVEAGKVQYYQRSLSVEDALRGHVMLVYEMNGEPLKPAHGFPLRLIVPGWYGMASAPWPDREEKHVSLQVKWLTKIEVVEGPWWGHQMEAYSFRRAANDPERVPLTQLPVRALMAPPGVPDFFSRTRVVEPGTQRITGKVWAGAVDIERVEVSCDHGKTWAQATLEEKNGVFGWANWYYDWQTPGEGNFVLMCRGFDKKGRSQDSTSDEAFNWTGMGDTQPQMVYVRVDSKIQDVGNQINLIPETRAAKKSLNVATTDSWSANGTGRLCKSFWVGSRAGWDHGEVKKL</sequence>
<evidence type="ECO:0000259" key="7">
    <source>
        <dbReference type="Pfam" id="PF03404"/>
    </source>
</evidence>
<dbReference type="PRINTS" id="PR00407">
    <property type="entry name" value="EUMOPTERIN"/>
</dbReference>
<name>A0ABP0JKV1_9DINO</name>
<dbReference type="InterPro" id="IPR014756">
    <property type="entry name" value="Ig_E-set"/>
</dbReference>
<evidence type="ECO:0008006" key="10">
    <source>
        <dbReference type="Google" id="ProtNLM"/>
    </source>
</evidence>
<reference evidence="8 9" key="1">
    <citation type="submission" date="2024-02" db="EMBL/GenBank/DDBJ databases">
        <authorList>
            <person name="Chen Y."/>
            <person name="Shah S."/>
            <person name="Dougan E. K."/>
            <person name="Thang M."/>
            <person name="Chan C."/>
        </authorList>
    </citation>
    <scope>NUCLEOTIDE SEQUENCE [LARGE SCALE GENOMIC DNA]</scope>
</reference>
<dbReference type="Pfam" id="PF00174">
    <property type="entry name" value="Oxidored_molyb"/>
    <property type="match status" value="1"/>
</dbReference>
<feature type="transmembrane region" description="Helical" evidence="5">
    <location>
        <begin position="70"/>
        <end position="97"/>
    </location>
</feature>
<evidence type="ECO:0000256" key="4">
    <source>
        <dbReference type="ARBA" id="ARBA00023002"/>
    </source>
</evidence>
<dbReference type="InterPro" id="IPR036374">
    <property type="entry name" value="OxRdtase_Mopterin-bd_sf"/>
</dbReference>
<feature type="transmembrane region" description="Helical" evidence="5">
    <location>
        <begin position="194"/>
        <end position="215"/>
    </location>
</feature>